<dbReference type="Pfam" id="PF01230">
    <property type="entry name" value="HIT"/>
    <property type="match status" value="1"/>
</dbReference>
<dbReference type="EMBL" id="AOIL01000028">
    <property type="protein sequence ID" value="ELY92619.1"/>
    <property type="molecule type" value="Genomic_DNA"/>
</dbReference>
<dbReference type="PRINTS" id="PR00332">
    <property type="entry name" value="HISTRIAD"/>
</dbReference>
<evidence type="ECO:0000256" key="1">
    <source>
        <dbReference type="PIRSR" id="PIRSR601310-1"/>
    </source>
</evidence>
<name>M0A1Z2_9EURY</name>
<proteinExistence type="predicted"/>
<comment type="caution">
    <text evidence="5">The sequence shown here is derived from an EMBL/GenBank/DDBJ whole genome shotgun (WGS) entry which is preliminary data.</text>
</comment>
<feature type="domain" description="HIT" evidence="4">
    <location>
        <begin position="27"/>
        <end position="133"/>
    </location>
</feature>
<accession>M0A1Z2</accession>
<feature type="active site" description="Tele-AMP-histidine intermediate" evidence="1">
    <location>
        <position position="120"/>
    </location>
</feature>
<dbReference type="Proteomes" id="UP000011648">
    <property type="component" value="Unassembled WGS sequence"/>
</dbReference>
<evidence type="ECO:0000313" key="6">
    <source>
        <dbReference type="Proteomes" id="UP000011648"/>
    </source>
</evidence>
<dbReference type="SUPFAM" id="SSF54197">
    <property type="entry name" value="HIT-like"/>
    <property type="match status" value="1"/>
</dbReference>
<dbReference type="PATRIC" id="fig|1230458.4.peg.1656"/>
<evidence type="ECO:0000259" key="4">
    <source>
        <dbReference type="PROSITE" id="PS51084"/>
    </source>
</evidence>
<dbReference type="Gene3D" id="3.30.428.10">
    <property type="entry name" value="HIT-like"/>
    <property type="match status" value="1"/>
</dbReference>
<dbReference type="GO" id="GO:0003824">
    <property type="term" value="F:catalytic activity"/>
    <property type="evidence" value="ECO:0007669"/>
    <property type="project" value="InterPro"/>
</dbReference>
<evidence type="ECO:0000256" key="3">
    <source>
        <dbReference type="PROSITE-ProRule" id="PRU00464"/>
    </source>
</evidence>
<keyword evidence="6" id="KW-1185">Reference proteome</keyword>
<organism evidence="5 6">
    <name type="scientific">Natrialba taiwanensis DSM 12281</name>
    <dbReference type="NCBI Taxonomy" id="1230458"/>
    <lineage>
        <taxon>Archaea</taxon>
        <taxon>Methanobacteriati</taxon>
        <taxon>Methanobacteriota</taxon>
        <taxon>Stenosarchaea group</taxon>
        <taxon>Halobacteria</taxon>
        <taxon>Halobacteriales</taxon>
        <taxon>Natrialbaceae</taxon>
        <taxon>Natrialba</taxon>
    </lineage>
</organism>
<evidence type="ECO:0000256" key="2">
    <source>
        <dbReference type="PIRSR" id="PIRSR601310-3"/>
    </source>
</evidence>
<dbReference type="RefSeq" id="WP_006825442.1">
    <property type="nucleotide sequence ID" value="NZ_AOIL01000028.1"/>
</dbReference>
<dbReference type="InterPro" id="IPR036265">
    <property type="entry name" value="HIT-like_sf"/>
</dbReference>
<dbReference type="InterPro" id="IPR011146">
    <property type="entry name" value="HIT-like"/>
</dbReference>
<protein>
    <submittedName>
        <fullName evidence="5">Histidine triad (HIT) protein</fullName>
    </submittedName>
</protein>
<dbReference type="OrthoDB" id="26806at2157"/>
<reference evidence="5 6" key="1">
    <citation type="journal article" date="2014" name="PLoS Genet.">
        <title>Phylogenetically driven sequencing of extremely halophilic archaea reveals strategies for static and dynamic osmo-response.</title>
        <authorList>
            <person name="Becker E.A."/>
            <person name="Seitzer P.M."/>
            <person name="Tritt A."/>
            <person name="Larsen D."/>
            <person name="Krusor M."/>
            <person name="Yao A.I."/>
            <person name="Wu D."/>
            <person name="Madern D."/>
            <person name="Eisen J.A."/>
            <person name="Darling A.E."/>
            <person name="Facciotti M.T."/>
        </authorList>
    </citation>
    <scope>NUCLEOTIDE SEQUENCE [LARGE SCALE GENOMIC DNA]</scope>
    <source>
        <strain evidence="5 6">DSM 12281</strain>
    </source>
</reference>
<sequence length="157" mass="17166">MSDDGRIAIDGIAKREYDEQRSEPPCEFCHIVAGDEPAARLYADEQTVAFLDQQPAVTGHTLIVPRAHEAELFHLDAAATAAVFETVQTMTDALEAALEPDGFSVFYTSGPLVGTVEHAHVHLVPRFEDDSVSLALSRHRLDNSDASELVSAIREYC</sequence>
<dbReference type="PROSITE" id="PS51084">
    <property type="entry name" value="HIT_2"/>
    <property type="match status" value="1"/>
</dbReference>
<dbReference type="STRING" id="1230458.C484_08323"/>
<feature type="short sequence motif" description="Histidine triad motif" evidence="2 3">
    <location>
        <begin position="118"/>
        <end position="122"/>
    </location>
</feature>
<dbReference type="AlphaFoldDB" id="M0A1Z2"/>
<evidence type="ECO:0000313" key="5">
    <source>
        <dbReference type="EMBL" id="ELY92619.1"/>
    </source>
</evidence>
<dbReference type="InterPro" id="IPR001310">
    <property type="entry name" value="Histidine_triad_HIT"/>
</dbReference>
<gene>
    <name evidence="5" type="ORF">C484_08323</name>
</gene>
<dbReference type="PANTHER" id="PTHR46648:SF1">
    <property type="entry name" value="ADENOSINE 5'-MONOPHOSPHORAMIDASE HNT1"/>
    <property type="match status" value="1"/>
</dbReference>
<dbReference type="GO" id="GO:0009117">
    <property type="term" value="P:nucleotide metabolic process"/>
    <property type="evidence" value="ECO:0007669"/>
    <property type="project" value="TreeGrafter"/>
</dbReference>
<dbReference type="PANTHER" id="PTHR46648">
    <property type="entry name" value="HIT FAMILY PROTEIN 1"/>
    <property type="match status" value="1"/>
</dbReference>